<dbReference type="Pfam" id="PF01979">
    <property type="entry name" value="Amidohydro_1"/>
    <property type="match status" value="1"/>
</dbReference>
<protein>
    <submittedName>
        <fullName evidence="3">Amidohydrolase family protein</fullName>
    </submittedName>
</protein>
<dbReference type="Proteomes" id="UP001427805">
    <property type="component" value="Unassembled WGS sequence"/>
</dbReference>
<keyword evidence="1" id="KW-0732">Signal</keyword>
<dbReference type="CDD" id="cd01299">
    <property type="entry name" value="Met_dep_hydrolase_A"/>
    <property type="match status" value="1"/>
</dbReference>
<dbReference type="InterPro" id="IPR011059">
    <property type="entry name" value="Metal-dep_hydrolase_composite"/>
</dbReference>
<name>A0ABV0BC05_9SPHN</name>
<dbReference type="SUPFAM" id="SSF51556">
    <property type="entry name" value="Metallo-dependent hydrolases"/>
    <property type="match status" value="1"/>
</dbReference>
<dbReference type="SUPFAM" id="SSF51338">
    <property type="entry name" value="Composite domain of metallo-dependent hydrolases"/>
    <property type="match status" value="1"/>
</dbReference>
<feature type="signal peptide" evidence="1">
    <location>
        <begin position="1"/>
        <end position="19"/>
    </location>
</feature>
<dbReference type="InterPro" id="IPR032466">
    <property type="entry name" value="Metal_Hydrolase"/>
</dbReference>
<dbReference type="Gene3D" id="3.20.20.140">
    <property type="entry name" value="Metal-dependent hydrolases"/>
    <property type="match status" value="1"/>
</dbReference>
<feature type="chain" id="PRO_5045649509" evidence="1">
    <location>
        <begin position="20"/>
        <end position="429"/>
    </location>
</feature>
<dbReference type="InterPro" id="IPR051781">
    <property type="entry name" value="Metallo-dep_Hydrolase"/>
</dbReference>
<dbReference type="PANTHER" id="PTHR43135">
    <property type="entry name" value="ALPHA-D-RIBOSE 1-METHYLPHOSPHONATE 5-TRIPHOSPHATE DIPHOSPHATASE"/>
    <property type="match status" value="1"/>
</dbReference>
<gene>
    <name evidence="3" type="ORF">TPR58_18110</name>
</gene>
<accession>A0ABV0BC05</accession>
<dbReference type="InterPro" id="IPR057744">
    <property type="entry name" value="OTAase-like"/>
</dbReference>
<evidence type="ECO:0000259" key="2">
    <source>
        <dbReference type="Pfam" id="PF01979"/>
    </source>
</evidence>
<keyword evidence="4" id="KW-1185">Reference proteome</keyword>
<dbReference type="EMBL" id="JBDIZK010000012">
    <property type="protein sequence ID" value="MEN3749093.1"/>
    <property type="molecule type" value="Genomic_DNA"/>
</dbReference>
<proteinExistence type="predicted"/>
<evidence type="ECO:0000313" key="4">
    <source>
        <dbReference type="Proteomes" id="UP001427805"/>
    </source>
</evidence>
<evidence type="ECO:0000313" key="3">
    <source>
        <dbReference type="EMBL" id="MEN3749093.1"/>
    </source>
</evidence>
<evidence type="ECO:0000256" key="1">
    <source>
        <dbReference type="SAM" id="SignalP"/>
    </source>
</evidence>
<dbReference type="PANTHER" id="PTHR43135:SF3">
    <property type="entry name" value="ALPHA-D-RIBOSE 1-METHYLPHOSPHONATE 5-TRIPHOSPHATE DIPHOSPHATASE"/>
    <property type="match status" value="1"/>
</dbReference>
<reference evidence="3 4" key="1">
    <citation type="submission" date="2024-05" db="EMBL/GenBank/DDBJ databases">
        <title>Sphingomonas sp. HF-S3 16S ribosomal RNA gene Genome sequencing and assembly.</title>
        <authorList>
            <person name="Lee H."/>
        </authorList>
    </citation>
    <scope>NUCLEOTIDE SEQUENCE [LARGE SCALE GENOMIC DNA]</scope>
    <source>
        <strain evidence="3 4">HF-S3</strain>
    </source>
</reference>
<comment type="caution">
    <text evidence="3">The sequence shown here is derived from an EMBL/GenBank/DDBJ whole genome shotgun (WGS) entry which is preliminary data.</text>
</comment>
<dbReference type="InterPro" id="IPR006680">
    <property type="entry name" value="Amidohydro-rel"/>
</dbReference>
<dbReference type="RefSeq" id="WP_346248301.1">
    <property type="nucleotide sequence ID" value="NZ_JBDIZK010000012.1"/>
</dbReference>
<organism evidence="3 4">
    <name type="scientific">Sphingomonas rustica</name>
    <dbReference type="NCBI Taxonomy" id="3103142"/>
    <lineage>
        <taxon>Bacteria</taxon>
        <taxon>Pseudomonadati</taxon>
        <taxon>Pseudomonadota</taxon>
        <taxon>Alphaproteobacteria</taxon>
        <taxon>Sphingomonadales</taxon>
        <taxon>Sphingomonadaceae</taxon>
        <taxon>Sphingomonas</taxon>
    </lineage>
</organism>
<feature type="domain" description="Amidohydrolase-related" evidence="2">
    <location>
        <begin position="77"/>
        <end position="423"/>
    </location>
</feature>
<dbReference type="Gene3D" id="2.30.40.10">
    <property type="entry name" value="Urease, subunit C, domain 1"/>
    <property type="match status" value="1"/>
</dbReference>
<sequence>MMKSLALAASLACSTAAMAQQDAPDSLAIHAGRVIAVPGEKPLGPSTIVVRGGRIAEIVPGHVERPGLRTIDLGSRTVLPGLIDTHVHLSFSPDTALTSAAVDTAEDVALIAYANGLKTLQAGFTTVRDVGSDGYSIHALRDATEDGRVVGPRIVLSGTSLSIVGGHGDMSGLNRKATEALYPYDYTGACTGAVECALRVREAAKYGADLIKITSTGGIRSQQARGLGQHLTDEELTSIVTTAHGLGLKVAAHAHGGQGVAASVRAGVDSIEHGTYLDEATARLMAERGTWLVPTLGLLDGHDAGEVSASVRAKMEEARRVRGRNIRLAMQYRVRVAFGTDAGVSPHGENARQFRLMVEQGPMTPMAALGSATVDAAALIDRSDTVGTIEPGKFADLIAVAGDPYSDITVLERVSTVIKGGRVIRHDVP</sequence>